<feature type="domain" description="Tc1-like transposase DDE" evidence="1">
    <location>
        <begin position="21"/>
        <end position="171"/>
    </location>
</feature>
<protein>
    <submittedName>
        <fullName evidence="2">Putative transposase</fullName>
    </submittedName>
</protein>
<dbReference type="AlphaFoldDB" id="D9W611"/>
<dbReference type="EMBL" id="GG657754">
    <property type="protein sequence ID" value="EFL20367.1"/>
    <property type="molecule type" value="Genomic_DNA"/>
</dbReference>
<evidence type="ECO:0000259" key="1">
    <source>
        <dbReference type="Pfam" id="PF13358"/>
    </source>
</evidence>
<evidence type="ECO:0000313" key="2">
    <source>
        <dbReference type="EMBL" id="EFL20367.1"/>
    </source>
</evidence>
<dbReference type="GO" id="GO:0003676">
    <property type="term" value="F:nucleic acid binding"/>
    <property type="evidence" value="ECO:0007669"/>
    <property type="project" value="InterPro"/>
</dbReference>
<organism evidence="2 4">
    <name type="scientific">Streptomyces himastatinicus ATCC 53653</name>
    <dbReference type="NCBI Taxonomy" id="457427"/>
    <lineage>
        <taxon>Bacteria</taxon>
        <taxon>Bacillati</taxon>
        <taxon>Actinomycetota</taxon>
        <taxon>Actinomycetes</taxon>
        <taxon>Kitasatosporales</taxon>
        <taxon>Streptomycetaceae</taxon>
        <taxon>Streptomyces</taxon>
        <taxon>Streptomyces violaceusniger group</taxon>
    </lineage>
</organism>
<evidence type="ECO:0000313" key="3">
    <source>
        <dbReference type="EMBL" id="EFL24485.1"/>
    </source>
</evidence>
<dbReference type="NCBIfam" id="NF033545">
    <property type="entry name" value="transpos_IS630"/>
    <property type="match status" value="1"/>
</dbReference>
<dbReference type="STRING" id="457427.SSOG_00079"/>
<sequence length="208" mass="22823">MGEGDLVGRGTTAAALGAWTVFADEAGFSMTPHTARTWSRRGVTPVIRVNGGSRRHLSVAALCCYKPGERPRLVFRHTGDRRADGRKGFSWKDLRDLLTAAHTQLGGPIVLVWDNVGLHLSRAMRAWITARDWLTVFQLPAYAPDLNPVEGIWSSLRRTSLANIAFADYTHLVTAVRRALRQIQYRPTIITGCLIGTGLAIGPGDITH</sequence>
<gene>
    <name evidence="2" type="ORF">SSOG_00079</name>
    <name evidence="3" type="ORF">SSOG_04199</name>
</gene>
<evidence type="ECO:0000313" key="4">
    <source>
        <dbReference type="Proteomes" id="UP000003963"/>
    </source>
</evidence>
<dbReference type="Gene3D" id="3.30.420.10">
    <property type="entry name" value="Ribonuclease H-like superfamily/Ribonuclease H"/>
    <property type="match status" value="1"/>
</dbReference>
<name>D9W611_9ACTN</name>
<dbReference type="Proteomes" id="UP000003963">
    <property type="component" value="Unassembled WGS sequence"/>
</dbReference>
<keyword evidence="4" id="KW-1185">Reference proteome</keyword>
<dbReference type="InterPro" id="IPR036397">
    <property type="entry name" value="RNaseH_sf"/>
</dbReference>
<dbReference type="InterPro" id="IPR047655">
    <property type="entry name" value="Transpos_IS630-like"/>
</dbReference>
<reference evidence="2 4" key="1">
    <citation type="submission" date="2009-02" db="EMBL/GenBank/DDBJ databases">
        <title>Annotation of Streptomyces hygroscopicus strain ATCC 53653.</title>
        <authorList>
            <consortium name="The Broad Institute Genome Sequencing Platform"/>
            <consortium name="Broad Institute Microbial Sequencing Center"/>
            <person name="Fischbach M."/>
            <person name="Godfrey P."/>
            <person name="Ward D."/>
            <person name="Young S."/>
            <person name="Zeng Q."/>
            <person name="Koehrsen M."/>
            <person name="Alvarado L."/>
            <person name="Berlin A.M."/>
            <person name="Bochicchio J."/>
            <person name="Borenstein D."/>
            <person name="Chapman S.B."/>
            <person name="Chen Z."/>
            <person name="Engels R."/>
            <person name="Freedman E."/>
            <person name="Gellesch M."/>
            <person name="Goldberg J."/>
            <person name="Griggs A."/>
            <person name="Gujja S."/>
            <person name="Heilman E.R."/>
            <person name="Heiman D.I."/>
            <person name="Hepburn T.A."/>
            <person name="Howarth C."/>
            <person name="Jen D."/>
            <person name="Larson L."/>
            <person name="Lewis B."/>
            <person name="Mehta T."/>
            <person name="Park D."/>
            <person name="Pearson M."/>
            <person name="Richards J."/>
            <person name="Roberts A."/>
            <person name="Saif S."/>
            <person name="Shea T.D."/>
            <person name="Shenoy N."/>
            <person name="Sisk P."/>
            <person name="Stolte C."/>
            <person name="Sykes S.N."/>
            <person name="Thomson T."/>
            <person name="Walk T."/>
            <person name="White J."/>
            <person name="Yandava C."/>
            <person name="Straight P."/>
            <person name="Clardy J."/>
            <person name="Hung D."/>
            <person name="Kolter R."/>
            <person name="Mekalanos J."/>
            <person name="Walker S."/>
            <person name="Walsh C.T."/>
            <person name="Wieland-Brown L.C."/>
            <person name="Haas B."/>
            <person name="Nusbaum C."/>
            <person name="Birren B."/>
        </authorList>
    </citation>
    <scope>NUCLEOTIDE SEQUENCE [LARGE SCALE GENOMIC DNA]</scope>
    <source>
        <strain evidence="2 4">ATCC 53653</strain>
    </source>
</reference>
<dbReference type="InterPro" id="IPR038717">
    <property type="entry name" value="Tc1-like_DDE_dom"/>
</dbReference>
<proteinExistence type="predicted"/>
<dbReference type="HOGENOM" id="CLU_056788_15_0_11"/>
<dbReference type="Pfam" id="PF13358">
    <property type="entry name" value="DDE_3"/>
    <property type="match status" value="1"/>
</dbReference>
<dbReference type="EMBL" id="GG657754">
    <property type="protein sequence ID" value="EFL24485.1"/>
    <property type="molecule type" value="Genomic_DNA"/>
</dbReference>
<accession>D9W611</accession>